<feature type="region of interest" description="Disordered" evidence="1">
    <location>
        <begin position="27"/>
        <end position="111"/>
    </location>
</feature>
<keyword evidence="2" id="KW-0732">Signal</keyword>
<proteinExistence type="predicted"/>
<sequence length="111" mass="12720">MNRIRTIAIASFTSALLATAVYAGNTNDPGIQQREQNQEKRIQQGIKSGELTPKEAGRLETEQARIKQDEARMKADGNLTKKERAKLRREQNRASRDIYRKKHNEREVTAK</sequence>
<keyword evidence="4" id="KW-1185">Reference proteome</keyword>
<dbReference type="EMBL" id="VLLN01000003">
    <property type="protein sequence ID" value="TWJ32705.1"/>
    <property type="molecule type" value="Genomic_DNA"/>
</dbReference>
<evidence type="ECO:0000313" key="3">
    <source>
        <dbReference type="EMBL" id="TWJ32705.1"/>
    </source>
</evidence>
<gene>
    <name evidence="3" type="ORF">JN12_00680</name>
</gene>
<feature type="chain" id="PRO_5021796510" evidence="2">
    <location>
        <begin position="24"/>
        <end position="111"/>
    </location>
</feature>
<dbReference type="Proteomes" id="UP000319449">
    <property type="component" value="Unassembled WGS sequence"/>
</dbReference>
<reference evidence="3 4" key="1">
    <citation type="submission" date="2019-07" db="EMBL/GenBank/DDBJ databases">
        <title>Genomic Encyclopedia of Archaeal and Bacterial Type Strains, Phase II (KMG-II): from individual species to whole genera.</title>
        <authorList>
            <person name="Goeker M."/>
        </authorList>
    </citation>
    <scope>NUCLEOTIDE SEQUENCE [LARGE SCALE GENOMIC DNA]</scope>
    <source>
        <strain evidence="3 4">ATCC BAA-1139</strain>
    </source>
</reference>
<name>A0A562WRB8_9BACT</name>
<accession>A0A562WRB8</accession>
<dbReference type="AlphaFoldDB" id="A0A562WRB8"/>
<feature type="compositionally biased region" description="Basic and acidic residues" evidence="1">
    <location>
        <begin position="52"/>
        <end position="111"/>
    </location>
</feature>
<evidence type="ECO:0000313" key="4">
    <source>
        <dbReference type="Proteomes" id="UP000319449"/>
    </source>
</evidence>
<comment type="caution">
    <text evidence="3">The sequence shown here is derived from an EMBL/GenBank/DDBJ whole genome shotgun (WGS) entry which is preliminary data.</text>
</comment>
<organism evidence="3 4">
    <name type="scientific">Geobacter argillaceus</name>
    <dbReference type="NCBI Taxonomy" id="345631"/>
    <lineage>
        <taxon>Bacteria</taxon>
        <taxon>Pseudomonadati</taxon>
        <taxon>Thermodesulfobacteriota</taxon>
        <taxon>Desulfuromonadia</taxon>
        <taxon>Geobacterales</taxon>
        <taxon>Geobacteraceae</taxon>
        <taxon>Geobacter</taxon>
    </lineage>
</organism>
<feature type="signal peptide" evidence="2">
    <location>
        <begin position="1"/>
        <end position="23"/>
    </location>
</feature>
<dbReference type="RefSeq" id="WP_211360493.1">
    <property type="nucleotide sequence ID" value="NZ_VLLN01000003.1"/>
</dbReference>
<evidence type="ECO:0000256" key="1">
    <source>
        <dbReference type="SAM" id="MobiDB-lite"/>
    </source>
</evidence>
<evidence type="ECO:0000256" key="2">
    <source>
        <dbReference type="SAM" id="SignalP"/>
    </source>
</evidence>
<protein>
    <submittedName>
        <fullName evidence="3">Uncharacterized protein</fullName>
    </submittedName>
</protein>